<gene>
    <name evidence="2" type="ORF">rsib_orf491</name>
</gene>
<sequence length="117" mass="12702">MENEVWVKHGGVSVLANIRGGGEFGPEWHKATQGIKRQTGLNDFIAVAEDLIKQNITSPEYLGIKGGSNGGLLVSVAMTQRPDLFGAIACEVPILDTIRYKEFGAGHSWDTEYSDPK</sequence>
<protein>
    <submittedName>
        <fullName evidence="2">Prolyl endopeptidase</fullName>
    </submittedName>
</protein>
<dbReference type="GO" id="GO:0006508">
    <property type="term" value="P:proteolysis"/>
    <property type="evidence" value="ECO:0007669"/>
    <property type="project" value="InterPro"/>
</dbReference>
<keyword evidence="3" id="KW-1185">Reference proteome</keyword>
<organism evidence="2 3">
    <name type="scientific">Rickettsia sibirica (strain ATCC VR-151 / 246)</name>
    <dbReference type="NCBI Taxonomy" id="272951"/>
    <lineage>
        <taxon>Bacteria</taxon>
        <taxon>Pseudomonadati</taxon>
        <taxon>Pseudomonadota</taxon>
        <taxon>Alphaproteobacteria</taxon>
        <taxon>Rickettsiales</taxon>
        <taxon>Rickettsiaceae</taxon>
        <taxon>Rickettsieae</taxon>
        <taxon>Rickettsia</taxon>
        <taxon>spotted fever group</taxon>
        <taxon>Rickettsia sibirica subgroup</taxon>
    </lineage>
</organism>
<dbReference type="EMBL" id="AABW01000001">
    <property type="protein sequence ID" value="EAA25720.1"/>
    <property type="molecule type" value="Genomic_DNA"/>
</dbReference>
<dbReference type="SUPFAM" id="SSF53474">
    <property type="entry name" value="alpha/beta-Hydrolases"/>
    <property type="match status" value="1"/>
</dbReference>
<dbReference type="PRINTS" id="PR00862">
    <property type="entry name" value="PROLIGOPTASE"/>
</dbReference>
<dbReference type="HOGENOM" id="CLU_2331867_0_0_5"/>
<dbReference type="InterPro" id="IPR029058">
    <property type="entry name" value="AB_hydrolase_fold"/>
</dbReference>
<accession>Q7PAW4</accession>
<evidence type="ECO:0000313" key="3">
    <source>
        <dbReference type="Proteomes" id="UP000004455"/>
    </source>
</evidence>
<dbReference type="GO" id="GO:0005829">
    <property type="term" value="C:cytosol"/>
    <property type="evidence" value="ECO:0007669"/>
    <property type="project" value="TreeGrafter"/>
</dbReference>
<proteinExistence type="predicted"/>
<feature type="domain" description="Peptidase S9 prolyl oligopeptidase catalytic" evidence="1">
    <location>
        <begin position="4"/>
        <end position="104"/>
    </location>
</feature>
<dbReference type="InterPro" id="IPR051167">
    <property type="entry name" value="Prolyl_oligopep/macrocyclase"/>
</dbReference>
<dbReference type="RefSeq" id="WP_004996572.1">
    <property type="nucleotide sequence ID" value="NZ_AABW01000001.1"/>
</dbReference>
<dbReference type="InterPro" id="IPR001375">
    <property type="entry name" value="Peptidase_S9_cat"/>
</dbReference>
<dbReference type="MEROPS" id="S09.001"/>
<evidence type="ECO:0000313" key="2">
    <source>
        <dbReference type="EMBL" id="EAA25720.1"/>
    </source>
</evidence>
<dbReference type="InterPro" id="IPR002470">
    <property type="entry name" value="Peptidase_S9A"/>
</dbReference>
<dbReference type="Pfam" id="PF00326">
    <property type="entry name" value="Peptidase_S9"/>
    <property type="match status" value="1"/>
</dbReference>
<reference evidence="2" key="1">
    <citation type="submission" date="2003-02" db="EMBL/GenBank/DDBJ databases">
        <authorList>
            <person name="Malek J.A."/>
            <person name="Eremeeva M.E."/>
            <person name="Dasch G.A."/>
        </authorList>
    </citation>
    <scope>NUCLEOTIDE SEQUENCE [LARGE SCALE GENOMIC DNA]</scope>
    <source>
        <strain evidence="2">246</strain>
    </source>
</reference>
<evidence type="ECO:0000259" key="1">
    <source>
        <dbReference type="Pfam" id="PF00326"/>
    </source>
</evidence>
<dbReference type="GO" id="GO:0004252">
    <property type="term" value="F:serine-type endopeptidase activity"/>
    <property type="evidence" value="ECO:0007669"/>
    <property type="project" value="InterPro"/>
</dbReference>
<dbReference type="GeneID" id="95362692"/>
<dbReference type="AlphaFoldDB" id="Q7PAW4"/>
<dbReference type="GO" id="GO:0070012">
    <property type="term" value="F:oligopeptidase activity"/>
    <property type="evidence" value="ECO:0007669"/>
    <property type="project" value="TreeGrafter"/>
</dbReference>
<dbReference type="Proteomes" id="UP000004455">
    <property type="component" value="Unassembled WGS sequence"/>
</dbReference>
<comment type="caution">
    <text evidence="2">The sequence shown here is derived from an EMBL/GenBank/DDBJ whole genome shotgun (WGS) entry which is preliminary data.</text>
</comment>
<dbReference type="PANTHER" id="PTHR42881">
    <property type="entry name" value="PROLYL ENDOPEPTIDASE"/>
    <property type="match status" value="1"/>
</dbReference>
<dbReference type="Gene3D" id="3.40.50.1820">
    <property type="entry name" value="alpha/beta hydrolase"/>
    <property type="match status" value="1"/>
</dbReference>
<dbReference type="eggNOG" id="COG1505">
    <property type="taxonomic scope" value="Bacteria"/>
</dbReference>
<dbReference type="PANTHER" id="PTHR42881:SF13">
    <property type="entry name" value="PROLYL ENDOPEPTIDASE"/>
    <property type="match status" value="1"/>
</dbReference>
<name>Q7PAW4_RICS2</name>